<evidence type="ECO:0000313" key="2">
    <source>
        <dbReference type="Proteomes" id="UP000547209"/>
    </source>
</evidence>
<dbReference type="PANTHER" id="PTHR33221:SF15">
    <property type="entry name" value="HTH-TYPE TRANSCRIPTIONAL REGULATOR YWGB-RELATED"/>
    <property type="match status" value="1"/>
</dbReference>
<accession>A0A7X0VGM5</accession>
<dbReference type="AlphaFoldDB" id="A0A7X0VGM5"/>
<dbReference type="PROSITE" id="PS51197">
    <property type="entry name" value="HTH_RRF2_2"/>
    <property type="match status" value="1"/>
</dbReference>
<dbReference type="InterPro" id="IPR000944">
    <property type="entry name" value="Tscrpt_reg_Rrf2"/>
</dbReference>
<organism evidence="1 2">
    <name type="scientific">Cohnella nanjingensis</name>
    <dbReference type="NCBI Taxonomy" id="1387779"/>
    <lineage>
        <taxon>Bacteria</taxon>
        <taxon>Bacillati</taxon>
        <taxon>Bacillota</taxon>
        <taxon>Bacilli</taxon>
        <taxon>Bacillales</taxon>
        <taxon>Paenibacillaceae</taxon>
        <taxon>Cohnella</taxon>
    </lineage>
</organism>
<comment type="caution">
    <text evidence="1">The sequence shown here is derived from an EMBL/GenBank/DDBJ whole genome shotgun (WGS) entry which is preliminary data.</text>
</comment>
<dbReference type="Gene3D" id="1.10.10.10">
    <property type="entry name" value="Winged helix-like DNA-binding domain superfamily/Winged helix DNA-binding domain"/>
    <property type="match status" value="1"/>
</dbReference>
<dbReference type="Proteomes" id="UP000547209">
    <property type="component" value="Unassembled WGS sequence"/>
</dbReference>
<dbReference type="InterPro" id="IPR036388">
    <property type="entry name" value="WH-like_DNA-bd_sf"/>
</dbReference>
<evidence type="ECO:0000313" key="1">
    <source>
        <dbReference type="EMBL" id="MBB6673252.1"/>
    </source>
</evidence>
<dbReference type="PANTHER" id="PTHR33221">
    <property type="entry name" value="WINGED HELIX-TURN-HELIX TRANSCRIPTIONAL REGULATOR, RRF2 FAMILY"/>
    <property type="match status" value="1"/>
</dbReference>
<dbReference type="Pfam" id="PF02082">
    <property type="entry name" value="Rrf2"/>
    <property type="match status" value="1"/>
</dbReference>
<keyword evidence="2" id="KW-1185">Reference proteome</keyword>
<sequence length="148" mass="16442">MATERCGGVATPRWFGFALQSLVYLAHHADNGTRCPSGEIAGKCYTEATLMRRILARLARAQIVEAREGRDGGYFLKKPPSEITLAEVYRALEMTDPLYAGMMDTASCGPIGQEMRDAFTEVVQQSEQMMMEQLGRKTIADLIRQVYG</sequence>
<dbReference type="EMBL" id="JACJVP010000036">
    <property type="protein sequence ID" value="MBB6673252.1"/>
    <property type="molecule type" value="Genomic_DNA"/>
</dbReference>
<name>A0A7X0VGM5_9BACL</name>
<dbReference type="RefSeq" id="WP_185671116.1">
    <property type="nucleotide sequence ID" value="NZ_JACJVP010000036.1"/>
</dbReference>
<dbReference type="InterPro" id="IPR036390">
    <property type="entry name" value="WH_DNA-bd_sf"/>
</dbReference>
<proteinExistence type="predicted"/>
<reference evidence="1 2" key="1">
    <citation type="submission" date="2020-08" db="EMBL/GenBank/DDBJ databases">
        <title>Cohnella phylogeny.</title>
        <authorList>
            <person name="Dunlap C."/>
        </authorList>
    </citation>
    <scope>NUCLEOTIDE SEQUENCE [LARGE SCALE GENOMIC DNA]</scope>
    <source>
        <strain evidence="1 2">DSM 28246</strain>
    </source>
</reference>
<dbReference type="GO" id="GO:0003700">
    <property type="term" value="F:DNA-binding transcription factor activity"/>
    <property type="evidence" value="ECO:0007669"/>
    <property type="project" value="TreeGrafter"/>
</dbReference>
<dbReference type="SUPFAM" id="SSF46785">
    <property type="entry name" value="Winged helix' DNA-binding domain"/>
    <property type="match status" value="1"/>
</dbReference>
<protein>
    <submittedName>
        <fullName evidence="1">Rrf2 family transcriptional regulator</fullName>
    </submittedName>
</protein>
<gene>
    <name evidence="1" type="ORF">H7C19_21485</name>
</gene>
<dbReference type="GO" id="GO:0005829">
    <property type="term" value="C:cytosol"/>
    <property type="evidence" value="ECO:0007669"/>
    <property type="project" value="TreeGrafter"/>
</dbReference>